<reference evidence="8" key="1">
    <citation type="journal article" date="2016" name="Ticks Tick Borne Dis.">
        <title>De novo assembly and annotation of the salivary gland transcriptome of Rhipicephalus appendiculatus male and female ticks during blood feeding.</title>
        <authorList>
            <person name="de Castro M.H."/>
            <person name="de Klerk D."/>
            <person name="Pienaar R."/>
            <person name="Latif A.A."/>
            <person name="Rees D.J."/>
            <person name="Mans B.J."/>
        </authorList>
    </citation>
    <scope>NUCLEOTIDE SEQUENCE</scope>
    <source>
        <tissue evidence="8">Salivary glands</tissue>
    </source>
</reference>
<evidence type="ECO:0000256" key="2">
    <source>
        <dbReference type="ARBA" id="ARBA00022525"/>
    </source>
</evidence>
<evidence type="ECO:0000256" key="4">
    <source>
        <dbReference type="ARBA" id="ARBA00023157"/>
    </source>
</evidence>
<keyword evidence="5 6" id="KW-0325">Glycoprotein</keyword>
<keyword evidence="2 6" id="KW-0964">Secreted</keyword>
<dbReference type="Pfam" id="PF19429">
    <property type="entry name" value="EVA_Class_A"/>
    <property type="match status" value="1"/>
</dbReference>
<organism evidence="8">
    <name type="scientific">Rhipicephalus appendiculatus</name>
    <name type="common">Brown ear tick</name>
    <dbReference type="NCBI Taxonomy" id="34631"/>
    <lineage>
        <taxon>Eukaryota</taxon>
        <taxon>Metazoa</taxon>
        <taxon>Ecdysozoa</taxon>
        <taxon>Arthropoda</taxon>
        <taxon>Chelicerata</taxon>
        <taxon>Arachnida</taxon>
        <taxon>Acari</taxon>
        <taxon>Parasitiformes</taxon>
        <taxon>Ixodida</taxon>
        <taxon>Ixodoidea</taxon>
        <taxon>Ixodidae</taxon>
        <taxon>Rhipicephalinae</taxon>
        <taxon>Rhipicephalus</taxon>
        <taxon>Rhipicephalus</taxon>
    </lineage>
</organism>
<keyword evidence="3 6" id="KW-0732">Signal</keyword>
<comment type="subcellular location">
    <subcellularLocation>
        <location evidence="1 6">Secreted</location>
    </subcellularLocation>
</comment>
<dbReference type="GO" id="GO:0005576">
    <property type="term" value="C:extracellular region"/>
    <property type="evidence" value="ECO:0007669"/>
    <property type="project" value="UniProtKB-SubCell"/>
</dbReference>
<evidence type="ECO:0000256" key="6">
    <source>
        <dbReference type="RuleBase" id="RU369006"/>
    </source>
</evidence>
<feature type="chain" id="PRO_5007286907" description="Evasin" evidence="7">
    <location>
        <begin position="18"/>
        <end position="161"/>
    </location>
</feature>
<keyword evidence="4 6" id="KW-1015">Disulfide bond</keyword>
<evidence type="ECO:0000256" key="5">
    <source>
        <dbReference type="ARBA" id="ARBA00023180"/>
    </source>
</evidence>
<dbReference type="AlphaFoldDB" id="A0A131Z753"/>
<evidence type="ECO:0000256" key="7">
    <source>
        <dbReference type="SAM" id="SignalP"/>
    </source>
</evidence>
<evidence type="ECO:0000256" key="3">
    <source>
        <dbReference type="ARBA" id="ARBA00022729"/>
    </source>
</evidence>
<accession>A0A131Z753</accession>
<comment type="function">
    <text evidence="6">Salivary chemokine-binding protein which binds to host chemokines.</text>
</comment>
<sequence length="161" mass="18145">MTTVFFLMLAFISGTLGDDGNNSSIVSSEATTTGSTHVTHRNVSYGLHIDEHGCVYKVLQSGNSLYTVSCFTWCLHRQFYKLPNFMPCLQGQLPNVPSKRPLHVAKDFAERSLQGSEPTQCLIGACINGMCRTSYRRVTCQVPKARMHCWDNYGNYHVMRR</sequence>
<dbReference type="EMBL" id="GEDV01001937">
    <property type="protein sequence ID" value="JAP86620.1"/>
    <property type="molecule type" value="Transcribed_RNA"/>
</dbReference>
<dbReference type="InterPro" id="IPR045797">
    <property type="entry name" value="EVA_Class_A"/>
</dbReference>
<proteinExistence type="predicted"/>
<evidence type="ECO:0000256" key="1">
    <source>
        <dbReference type="ARBA" id="ARBA00004613"/>
    </source>
</evidence>
<dbReference type="GO" id="GO:0019957">
    <property type="term" value="F:C-C chemokine binding"/>
    <property type="evidence" value="ECO:0007669"/>
    <property type="project" value="InterPro"/>
</dbReference>
<protein>
    <recommendedName>
        <fullName evidence="6">Evasin</fullName>
    </recommendedName>
</protein>
<dbReference type="Gene3D" id="2.30.130.100">
    <property type="match status" value="1"/>
</dbReference>
<evidence type="ECO:0000313" key="8">
    <source>
        <dbReference type="EMBL" id="JAP86620.1"/>
    </source>
</evidence>
<feature type="signal peptide" evidence="7">
    <location>
        <begin position="1"/>
        <end position="17"/>
    </location>
</feature>
<name>A0A131Z753_RHIAP</name>